<keyword evidence="3 8" id="KW-0479">Metal-binding</keyword>
<keyword evidence="6 8" id="KW-0443">Lipid metabolism</keyword>
<keyword evidence="7 8" id="KW-0275">Fatty acid biosynthesis</keyword>
<keyword evidence="11" id="KW-1185">Reference proteome</keyword>
<feature type="domain" description="4'-phosphopantetheinyl transferase" evidence="9">
    <location>
        <begin position="58"/>
        <end position="157"/>
    </location>
</feature>
<accession>A0A1P8WEI9</accession>
<comment type="similarity">
    <text evidence="8">Belongs to the P-Pant transferase superfamily. AcpS family.</text>
</comment>
<dbReference type="Pfam" id="PF01648">
    <property type="entry name" value="ACPS"/>
    <property type="match status" value="1"/>
</dbReference>
<evidence type="ECO:0000256" key="6">
    <source>
        <dbReference type="ARBA" id="ARBA00023098"/>
    </source>
</evidence>
<dbReference type="InterPro" id="IPR037143">
    <property type="entry name" value="4-PPantetheinyl_Trfase_dom_sf"/>
</dbReference>
<feature type="binding site" evidence="8">
    <location>
        <position position="62"/>
    </location>
    <ligand>
        <name>Mg(2+)</name>
        <dbReference type="ChEBI" id="CHEBI:18420"/>
    </ligand>
</feature>
<proteinExistence type="inferred from homology"/>
<gene>
    <name evidence="8 10" type="primary">acpS</name>
    <name evidence="10" type="ORF">Fuma_02073</name>
</gene>
<dbReference type="GO" id="GO:0008897">
    <property type="term" value="F:holo-[acyl-carrier-protein] synthase activity"/>
    <property type="evidence" value="ECO:0007669"/>
    <property type="project" value="UniProtKB-UniRule"/>
</dbReference>
<dbReference type="EMBL" id="CP017641">
    <property type="protein sequence ID" value="APZ92462.1"/>
    <property type="molecule type" value="Genomic_DNA"/>
</dbReference>
<evidence type="ECO:0000256" key="5">
    <source>
        <dbReference type="ARBA" id="ARBA00022842"/>
    </source>
</evidence>
<evidence type="ECO:0000256" key="4">
    <source>
        <dbReference type="ARBA" id="ARBA00022832"/>
    </source>
</evidence>
<keyword evidence="4 8" id="KW-0276">Fatty acid metabolism</keyword>
<evidence type="ECO:0000313" key="10">
    <source>
        <dbReference type="EMBL" id="APZ92462.1"/>
    </source>
</evidence>
<feature type="binding site" evidence="8">
    <location>
        <position position="111"/>
    </location>
    <ligand>
        <name>Mg(2+)</name>
        <dbReference type="ChEBI" id="CHEBI:18420"/>
    </ligand>
</feature>
<dbReference type="NCBIfam" id="TIGR00556">
    <property type="entry name" value="pantethn_trn"/>
    <property type="match status" value="1"/>
</dbReference>
<reference evidence="10 11" key="1">
    <citation type="journal article" date="2016" name="Front. Microbiol.">
        <title>Fuerstia marisgermanicae gen. nov., sp. nov., an Unusual Member of the Phylum Planctomycetes from the German Wadden Sea.</title>
        <authorList>
            <person name="Kohn T."/>
            <person name="Heuer A."/>
            <person name="Jogler M."/>
            <person name="Vollmers J."/>
            <person name="Boedeker C."/>
            <person name="Bunk B."/>
            <person name="Rast P."/>
            <person name="Borchert D."/>
            <person name="Glockner I."/>
            <person name="Freese H.M."/>
            <person name="Klenk H.P."/>
            <person name="Overmann J."/>
            <person name="Kaster A.K."/>
            <person name="Rohde M."/>
            <person name="Wiegand S."/>
            <person name="Jogler C."/>
        </authorList>
    </citation>
    <scope>NUCLEOTIDE SEQUENCE [LARGE SCALE GENOMIC DNA]</scope>
    <source>
        <strain evidence="10 11">NH11</strain>
    </source>
</reference>
<dbReference type="GO" id="GO:0000287">
    <property type="term" value="F:magnesium ion binding"/>
    <property type="evidence" value="ECO:0007669"/>
    <property type="project" value="UniProtKB-UniRule"/>
</dbReference>
<organism evidence="10 11">
    <name type="scientific">Fuerstiella marisgermanici</name>
    <dbReference type="NCBI Taxonomy" id="1891926"/>
    <lineage>
        <taxon>Bacteria</taxon>
        <taxon>Pseudomonadati</taxon>
        <taxon>Planctomycetota</taxon>
        <taxon>Planctomycetia</taxon>
        <taxon>Planctomycetales</taxon>
        <taxon>Planctomycetaceae</taxon>
        <taxon>Fuerstiella</taxon>
    </lineage>
</organism>
<keyword evidence="8" id="KW-0963">Cytoplasm</keyword>
<dbReference type="Gene3D" id="3.90.470.20">
    <property type="entry name" value="4'-phosphopantetheinyl transferase domain"/>
    <property type="match status" value="1"/>
</dbReference>
<dbReference type="GO" id="GO:0006633">
    <property type="term" value="P:fatty acid biosynthetic process"/>
    <property type="evidence" value="ECO:0007669"/>
    <property type="project" value="UniProtKB-UniRule"/>
</dbReference>
<dbReference type="KEGG" id="fmr:Fuma_02073"/>
<evidence type="ECO:0000256" key="8">
    <source>
        <dbReference type="HAMAP-Rule" id="MF_00101"/>
    </source>
</evidence>
<dbReference type="HAMAP" id="MF_00101">
    <property type="entry name" value="AcpS"/>
    <property type="match status" value="1"/>
</dbReference>
<dbReference type="GO" id="GO:0005737">
    <property type="term" value="C:cytoplasm"/>
    <property type="evidence" value="ECO:0007669"/>
    <property type="project" value="UniProtKB-SubCell"/>
</dbReference>
<comment type="catalytic activity">
    <reaction evidence="8">
        <text>apo-[ACP] + CoA = holo-[ACP] + adenosine 3',5'-bisphosphate + H(+)</text>
        <dbReference type="Rhea" id="RHEA:12068"/>
        <dbReference type="Rhea" id="RHEA-COMP:9685"/>
        <dbReference type="Rhea" id="RHEA-COMP:9690"/>
        <dbReference type="ChEBI" id="CHEBI:15378"/>
        <dbReference type="ChEBI" id="CHEBI:29999"/>
        <dbReference type="ChEBI" id="CHEBI:57287"/>
        <dbReference type="ChEBI" id="CHEBI:58343"/>
        <dbReference type="ChEBI" id="CHEBI:64479"/>
        <dbReference type="EC" id="2.7.8.7"/>
    </reaction>
</comment>
<keyword evidence="1 8" id="KW-0444">Lipid biosynthesis</keyword>
<dbReference type="AlphaFoldDB" id="A0A1P8WEI9"/>
<evidence type="ECO:0000256" key="3">
    <source>
        <dbReference type="ARBA" id="ARBA00022723"/>
    </source>
</evidence>
<dbReference type="InterPro" id="IPR002582">
    <property type="entry name" value="ACPS"/>
</dbReference>
<dbReference type="EC" id="2.7.8.7" evidence="8"/>
<evidence type="ECO:0000256" key="1">
    <source>
        <dbReference type="ARBA" id="ARBA00022516"/>
    </source>
</evidence>
<evidence type="ECO:0000259" key="9">
    <source>
        <dbReference type="Pfam" id="PF01648"/>
    </source>
</evidence>
<keyword evidence="2 8" id="KW-0808">Transferase</keyword>
<comment type="subcellular location">
    <subcellularLocation>
        <location evidence="8">Cytoplasm</location>
    </subcellularLocation>
</comment>
<dbReference type="Proteomes" id="UP000187735">
    <property type="component" value="Chromosome"/>
</dbReference>
<name>A0A1P8WEI9_9PLAN</name>
<dbReference type="InterPro" id="IPR008278">
    <property type="entry name" value="4-PPantetheinyl_Trfase_dom"/>
</dbReference>
<dbReference type="SUPFAM" id="SSF56214">
    <property type="entry name" value="4'-phosphopantetheinyl transferase"/>
    <property type="match status" value="1"/>
</dbReference>
<protein>
    <recommendedName>
        <fullName evidence="8">Holo-[acyl-carrier-protein] synthase</fullName>
        <shortName evidence="8">Holo-ACP synthase</shortName>
        <ecNumber evidence="8">2.7.8.7</ecNumber>
    </recommendedName>
    <alternativeName>
        <fullName evidence="8">4'-phosphopantetheinyl transferase AcpS</fullName>
    </alternativeName>
</protein>
<keyword evidence="5 8" id="KW-0460">Magnesium</keyword>
<evidence type="ECO:0000256" key="7">
    <source>
        <dbReference type="ARBA" id="ARBA00023160"/>
    </source>
</evidence>
<evidence type="ECO:0000256" key="2">
    <source>
        <dbReference type="ARBA" id="ARBA00022679"/>
    </source>
</evidence>
<sequence length="193" mass="21113">MARLFRVSERLDYVKIANRKSSGIDRSPQVLQGSPRRLVAHRRAGRRERLKVDFMIIGLGTDIVEIDRIRDMIDRHGDNFLQRCFTTPEIAYADKHRDAAVRFAGRWAAKEAVVKVLGTGFVKGITFHDIQVLPLDSGQPRIELSGGAAQIAASMSIGSVLITISHAKLYATATAVGVGREINFGDNSAAADG</sequence>
<dbReference type="NCBIfam" id="TIGR00516">
    <property type="entry name" value="acpS"/>
    <property type="match status" value="1"/>
</dbReference>
<dbReference type="InterPro" id="IPR004568">
    <property type="entry name" value="Ppantetheine-prot_Trfase_dom"/>
</dbReference>
<evidence type="ECO:0000313" key="11">
    <source>
        <dbReference type="Proteomes" id="UP000187735"/>
    </source>
</evidence>
<comment type="cofactor">
    <cofactor evidence="8">
        <name>Mg(2+)</name>
        <dbReference type="ChEBI" id="CHEBI:18420"/>
    </cofactor>
</comment>
<dbReference type="STRING" id="1891926.Fuma_02073"/>
<comment type="function">
    <text evidence="8">Transfers the 4'-phosphopantetheine moiety from coenzyme A to a Ser of acyl-carrier-protein.</text>
</comment>